<dbReference type="Gene3D" id="2.60.120.590">
    <property type="entry name" value="Alpha-ketoglutarate-dependent dioxygenase AlkB-like"/>
    <property type="match status" value="1"/>
</dbReference>
<dbReference type="InterPro" id="IPR037151">
    <property type="entry name" value="AlkB-like_sf"/>
</dbReference>
<proteinExistence type="predicted"/>
<dbReference type="Proteomes" id="UP000035444">
    <property type="component" value="Unassembled WGS sequence"/>
</dbReference>
<dbReference type="RefSeq" id="WP_047764760.1">
    <property type="nucleotide sequence ID" value="NZ_LAQL01000008.1"/>
</dbReference>
<evidence type="ECO:0000313" key="2">
    <source>
        <dbReference type="Proteomes" id="UP000035444"/>
    </source>
</evidence>
<dbReference type="OrthoDB" id="582442at2"/>
<evidence type="ECO:0008006" key="3">
    <source>
        <dbReference type="Google" id="ProtNLM"/>
    </source>
</evidence>
<keyword evidence="2" id="KW-1185">Reference proteome</keyword>
<organism evidence="1 2">
    <name type="scientific">Kiloniella spongiae</name>
    <dbReference type="NCBI Taxonomy" id="1489064"/>
    <lineage>
        <taxon>Bacteria</taxon>
        <taxon>Pseudomonadati</taxon>
        <taxon>Pseudomonadota</taxon>
        <taxon>Alphaproteobacteria</taxon>
        <taxon>Rhodospirillales</taxon>
        <taxon>Kiloniellaceae</taxon>
        <taxon>Kiloniella</taxon>
    </lineage>
</organism>
<dbReference type="EMBL" id="LAQL01000008">
    <property type="protein sequence ID" value="KLN60229.1"/>
    <property type="molecule type" value="Genomic_DNA"/>
</dbReference>
<name>A0A0H2MCD9_9PROT</name>
<dbReference type="STRING" id="1489064.WH96_13685"/>
<accession>A0A0H2MCD9</accession>
<evidence type="ECO:0000313" key="1">
    <source>
        <dbReference type="EMBL" id="KLN60229.1"/>
    </source>
</evidence>
<dbReference type="SUPFAM" id="SSF51197">
    <property type="entry name" value="Clavaminate synthase-like"/>
    <property type="match status" value="1"/>
</dbReference>
<dbReference type="AlphaFoldDB" id="A0A0H2MCD9"/>
<protein>
    <recommendedName>
        <fullName evidence="3">Fe2OG dioxygenase domain-containing protein</fullName>
    </recommendedName>
</protein>
<gene>
    <name evidence="1" type="ORF">WH96_13685</name>
</gene>
<sequence>MSDFTQHFLTSPHSLAQAMKLLPKEGVAAFPLVDHEGCQKMLNAVTELPFRACTPVVGPKGKEVEQDFQIAMNFDQPSILDDYQTALEEQINQAFALFQPAPYALPFSFNDKAALIYKEGSKGITPHRDLLCFEAVIAILTLSGEAGFYICDDREKNNARRYTAEPGVMILMRGRNFSGIEKRPYHYVEGVSKERVGYGLRYNVKEPVEKTR</sequence>
<reference evidence="1 2" key="1">
    <citation type="submission" date="2015-03" db="EMBL/GenBank/DDBJ databases">
        <title>Genome Sequence of Kiloniella spongiae MEBiC09566, isolated from a marine sponge.</title>
        <authorList>
            <person name="Shao Z."/>
            <person name="Wang L."/>
            <person name="Li X."/>
        </authorList>
    </citation>
    <scope>NUCLEOTIDE SEQUENCE [LARGE SCALE GENOMIC DNA]</scope>
    <source>
        <strain evidence="1 2">MEBiC09566</strain>
    </source>
</reference>
<comment type="caution">
    <text evidence="1">The sequence shown here is derived from an EMBL/GenBank/DDBJ whole genome shotgun (WGS) entry which is preliminary data.</text>
</comment>